<gene>
    <name evidence="3" type="ORF">HNAJ_LOCUS11213</name>
</gene>
<proteinExistence type="predicted"/>
<dbReference type="Proteomes" id="UP000278807">
    <property type="component" value="Unassembled WGS sequence"/>
</dbReference>
<dbReference type="SUPFAM" id="SSF57424">
    <property type="entry name" value="LDL receptor-like module"/>
    <property type="match status" value="1"/>
</dbReference>
<name>A0A0R3TU11_RODNA</name>
<dbReference type="PROSITE" id="PS01209">
    <property type="entry name" value="LDLRA_1"/>
    <property type="match status" value="1"/>
</dbReference>
<reference evidence="5" key="1">
    <citation type="submission" date="2017-02" db="UniProtKB">
        <authorList>
            <consortium name="WormBaseParasite"/>
        </authorList>
    </citation>
    <scope>IDENTIFICATION</scope>
</reference>
<dbReference type="Pfam" id="PF00057">
    <property type="entry name" value="Ldl_recept_a"/>
    <property type="match status" value="1"/>
</dbReference>
<dbReference type="SMART" id="SM00192">
    <property type="entry name" value="LDLa"/>
    <property type="match status" value="1"/>
</dbReference>
<dbReference type="PANTHER" id="PTHR46876:SF1">
    <property type="entry name" value="LOW-DENSITY LIPOPROTEIN RECEPTOR-RELATED PROTEIN 11"/>
    <property type="match status" value="1"/>
</dbReference>
<protein>
    <submittedName>
        <fullName evidence="5">Low-density lipoprotein receptor domain class A</fullName>
    </submittedName>
</protein>
<keyword evidence="4" id="KW-1185">Reference proteome</keyword>
<dbReference type="PROSITE" id="PS50068">
    <property type="entry name" value="LDLRA_2"/>
    <property type="match status" value="1"/>
</dbReference>
<sequence length="340" mass="38483">MGYTVFIERDTKSFSPNIHKVETFAAGALRGMCSPRNPCVGENTICDSGQCVCKAGFIEKRHKCVPSLCSKPDLQFQCDDGTACIAIYNVCNGISECRDGSDENFCDKSAILSPSISMKPAFTKPQEAESKSSAALRNVVSSPSRNRFPVASRLLYHSRLDGDSPETVFDSSLKGLPSKTFQIIRNLPSRRSYDDRREYPSSDYYSTIGPDEPTLIVSEPRRKSFLSDEALDSFIDRPPSHLRTHVSYTHPNFLEEPQYPVEELDFDLSHRKNGRLPGSSYLEAFQELNPEEEAEEIPHLRKTGFVNHRGFLRRKPIRHQKHSLGEYFLLIYETDTLLNK</sequence>
<dbReference type="EMBL" id="UZAE01013435">
    <property type="protein sequence ID" value="VDO09841.1"/>
    <property type="molecule type" value="Genomic_DNA"/>
</dbReference>
<evidence type="ECO:0000313" key="5">
    <source>
        <dbReference type="WBParaSite" id="HNAJ_0001122301-mRNA-1"/>
    </source>
</evidence>
<dbReference type="WBParaSite" id="HNAJ_0001122301-mRNA-1">
    <property type="protein sequence ID" value="HNAJ_0001122301-mRNA-1"/>
    <property type="gene ID" value="HNAJ_0001122301"/>
</dbReference>
<dbReference type="Gene3D" id="4.10.400.10">
    <property type="entry name" value="Low-density Lipoprotein Receptor"/>
    <property type="match status" value="1"/>
</dbReference>
<dbReference type="InterPro" id="IPR023415">
    <property type="entry name" value="LDLR_class-A_CS"/>
</dbReference>
<evidence type="ECO:0000313" key="4">
    <source>
        <dbReference type="Proteomes" id="UP000278807"/>
    </source>
</evidence>
<accession>A0A0R3TU11</accession>
<comment type="caution">
    <text evidence="2">Lacks conserved residue(s) required for the propagation of feature annotation.</text>
</comment>
<dbReference type="InterPro" id="IPR002172">
    <property type="entry name" value="LDrepeatLR_classA_rpt"/>
</dbReference>
<keyword evidence="1 2" id="KW-1015">Disulfide bond</keyword>
<dbReference type="PANTHER" id="PTHR46876">
    <property type="entry name" value="LOW-DENSITY LIPOPROTEIN RECEPTOR-RELATED PROTEIN 11"/>
    <property type="match status" value="1"/>
</dbReference>
<evidence type="ECO:0000313" key="3">
    <source>
        <dbReference type="EMBL" id="VDO09841.1"/>
    </source>
</evidence>
<evidence type="ECO:0000256" key="1">
    <source>
        <dbReference type="ARBA" id="ARBA00023157"/>
    </source>
</evidence>
<feature type="disulfide bond" evidence="2">
    <location>
        <begin position="91"/>
        <end position="106"/>
    </location>
</feature>
<dbReference type="STRING" id="102285.A0A0R3TU11"/>
<reference evidence="3 4" key="2">
    <citation type="submission" date="2018-11" db="EMBL/GenBank/DDBJ databases">
        <authorList>
            <consortium name="Pathogen Informatics"/>
        </authorList>
    </citation>
    <scope>NUCLEOTIDE SEQUENCE [LARGE SCALE GENOMIC DNA]</scope>
</reference>
<dbReference type="OrthoDB" id="10037294at2759"/>
<organism evidence="5">
    <name type="scientific">Rodentolepis nana</name>
    <name type="common">Dwarf tapeworm</name>
    <name type="synonym">Hymenolepis nana</name>
    <dbReference type="NCBI Taxonomy" id="102285"/>
    <lineage>
        <taxon>Eukaryota</taxon>
        <taxon>Metazoa</taxon>
        <taxon>Spiralia</taxon>
        <taxon>Lophotrochozoa</taxon>
        <taxon>Platyhelminthes</taxon>
        <taxon>Cestoda</taxon>
        <taxon>Eucestoda</taxon>
        <taxon>Cyclophyllidea</taxon>
        <taxon>Hymenolepididae</taxon>
        <taxon>Rodentolepis</taxon>
    </lineage>
</organism>
<dbReference type="CDD" id="cd00112">
    <property type="entry name" value="LDLa"/>
    <property type="match status" value="1"/>
</dbReference>
<dbReference type="AlphaFoldDB" id="A0A0R3TU11"/>
<dbReference type="InterPro" id="IPR036055">
    <property type="entry name" value="LDL_receptor-like_sf"/>
</dbReference>
<evidence type="ECO:0000256" key="2">
    <source>
        <dbReference type="PROSITE-ProRule" id="PRU00124"/>
    </source>
</evidence>